<keyword evidence="1" id="KW-0863">Zinc-finger</keyword>
<reference evidence="4 5" key="1">
    <citation type="journal article" date="2018" name="Cell">
        <title>The Chara Genome: Secondary Complexity and Implications for Plant Terrestrialization.</title>
        <authorList>
            <person name="Nishiyama T."/>
            <person name="Sakayama H."/>
            <person name="Vries J.D."/>
            <person name="Buschmann H."/>
            <person name="Saint-Marcoux D."/>
            <person name="Ullrich K.K."/>
            <person name="Haas F.B."/>
            <person name="Vanderstraeten L."/>
            <person name="Becker D."/>
            <person name="Lang D."/>
            <person name="Vosolsobe S."/>
            <person name="Rombauts S."/>
            <person name="Wilhelmsson P.K.I."/>
            <person name="Janitza P."/>
            <person name="Kern R."/>
            <person name="Heyl A."/>
            <person name="Rumpler F."/>
            <person name="Villalobos L.I.A.C."/>
            <person name="Clay J.M."/>
            <person name="Skokan R."/>
            <person name="Toyoda A."/>
            <person name="Suzuki Y."/>
            <person name="Kagoshima H."/>
            <person name="Schijlen E."/>
            <person name="Tajeshwar N."/>
            <person name="Catarino B."/>
            <person name="Hetherington A.J."/>
            <person name="Saltykova A."/>
            <person name="Bonnot C."/>
            <person name="Breuninger H."/>
            <person name="Symeonidi A."/>
            <person name="Radhakrishnan G.V."/>
            <person name="Van Nieuwerburgh F."/>
            <person name="Deforce D."/>
            <person name="Chang C."/>
            <person name="Karol K.G."/>
            <person name="Hedrich R."/>
            <person name="Ulvskov P."/>
            <person name="Glockner G."/>
            <person name="Delwiche C.F."/>
            <person name="Petrasek J."/>
            <person name="Van de Peer Y."/>
            <person name="Friml J."/>
            <person name="Beilby M."/>
            <person name="Dolan L."/>
            <person name="Kohara Y."/>
            <person name="Sugano S."/>
            <person name="Fujiyama A."/>
            <person name="Delaux P.-M."/>
            <person name="Quint M."/>
            <person name="TheiBen G."/>
            <person name="Hagemann M."/>
            <person name="Harholt J."/>
            <person name="Dunand C."/>
            <person name="Zachgo S."/>
            <person name="Langdale J."/>
            <person name="Maumus F."/>
            <person name="Straeten D.V.D."/>
            <person name="Gould S.B."/>
            <person name="Rensing S.A."/>
        </authorList>
    </citation>
    <scope>NUCLEOTIDE SEQUENCE [LARGE SCALE GENOMIC DNA]</scope>
    <source>
        <strain evidence="4 5">S276</strain>
    </source>
</reference>
<evidence type="ECO:0000259" key="3">
    <source>
        <dbReference type="PROSITE" id="PS50158"/>
    </source>
</evidence>
<dbReference type="EMBL" id="BFEA01000123">
    <property type="protein sequence ID" value="GBG69968.1"/>
    <property type="molecule type" value="Genomic_DNA"/>
</dbReference>
<evidence type="ECO:0000313" key="4">
    <source>
        <dbReference type="EMBL" id="GBG69968.1"/>
    </source>
</evidence>
<gene>
    <name evidence="4" type="ORF">CBR_g4796</name>
</gene>
<keyword evidence="5" id="KW-1185">Reference proteome</keyword>
<sequence length="239" mass="27212">MPMTDANGAPPRVMEPGELLPDFVDRFQTALDKSGREENAARDLFIDNLRNTVLKLSGFGIKEWDNIGFANVGSNYRDFGRDDRRDRGNDRGRYWGGSDGGRDQQGDGRKERSMERGSTSQWGQREVPLRFTRVCYECGEPGHYRNHCPKLGRDGGPRYNGQRGRSLSPKPQARQQEPRAASEDPVVKRQIEELAVTITSMKEALDAEKAAKEEKIKRKTEKLERKKREEEEAKAAEEK</sequence>
<dbReference type="GO" id="GO:0003676">
    <property type="term" value="F:nucleic acid binding"/>
    <property type="evidence" value="ECO:0007669"/>
    <property type="project" value="InterPro"/>
</dbReference>
<evidence type="ECO:0000313" key="5">
    <source>
        <dbReference type="Proteomes" id="UP000265515"/>
    </source>
</evidence>
<proteinExistence type="predicted"/>
<feature type="domain" description="CCHC-type" evidence="3">
    <location>
        <begin position="135"/>
        <end position="150"/>
    </location>
</feature>
<accession>A0A388KIY3</accession>
<dbReference type="PROSITE" id="PS50158">
    <property type="entry name" value="ZF_CCHC"/>
    <property type="match status" value="1"/>
</dbReference>
<dbReference type="Gramene" id="GBG69968">
    <property type="protein sequence ID" value="GBG69968"/>
    <property type="gene ID" value="CBR_g4796"/>
</dbReference>
<dbReference type="SUPFAM" id="SSF57756">
    <property type="entry name" value="Retrovirus zinc finger-like domains"/>
    <property type="match status" value="1"/>
</dbReference>
<keyword evidence="1" id="KW-0862">Zinc</keyword>
<keyword evidence="1" id="KW-0479">Metal-binding</keyword>
<dbReference type="InterPro" id="IPR036875">
    <property type="entry name" value="Znf_CCHC_sf"/>
</dbReference>
<feature type="region of interest" description="Disordered" evidence="2">
    <location>
        <begin position="75"/>
        <end position="123"/>
    </location>
</feature>
<evidence type="ECO:0000256" key="1">
    <source>
        <dbReference type="PROSITE-ProRule" id="PRU00047"/>
    </source>
</evidence>
<feature type="compositionally biased region" description="Basic and acidic residues" evidence="2">
    <location>
        <begin position="176"/>
        <end position="188"/>
    </location>
</feature>
<name>A0A388KIY3_CHABU</name>
<feature type="compositionally biased region" description="Basic and acidic residues" evidence="2">
    <location>
        <begin position="78"/>
        <end position="93"/>
    </location>
</feature>
<comment type="caution">
    <text evidence="4">The sequence shown here is derived from an EMBL/GenBank/DDBJ whole genome shotgun (WGS) entry which is preliminary data.</text>
</comment>
<dbReference type="GO" id="GO:0008270">
    <property type="term" value="F:zinc ion binding"/>
    <property type="evidence" value="ECO:0007669"/>
    <property type="project" value="UniProtKB-KW"/>
</dbReference>
<protein>
    <recommendedName>
        <fullName evidence="3">CCHC-type domain-containing protein</fullName>
    </recommendedName>
</protein>
<feature type="region of interest" description="Disordered" evidence="2">
    <location>
        <begin position="205"/>
        <end position="239"/>
    </location>
</feature>
<evidence type="ECO:0000256" key="2">
    <source>
        <dbReference type="SAM" id="MobiDB-lite"/>
    </source>
</evidence>
<organism evidence="4 5">
    <name type="scientific">Chara braunii</name>
    <name type="common">Braun's stonewort</name>
    <dbReference type="NCBI Taxonomy" id="69332"/>
    <lineage>
        <taxon>Eukaryota</taxon>
        <taxon>Viridiplantae</taxon>
        <taxon>Streptophyta</taxon>
        <taxon>Charophyceae</taxon>
        <taxon>Charales</taxon>
        <taxon>Characeae</taxon>
        <taxon>Chara</taxon>
    </lineage>
</organism>
<dbReference type="Proteomes" id="UP000265515">
    <property type="component" value="Unassembled WGS sequence"/>
</dbReference>
<dbReference type="OrthoDB" id="425619at2759"/>
<feature type="compositionally biased region" description="Basic and acidic residues" evidence="2">
    <location>
        <begin position="100"/>
        <end position="115"/>
    </location>
</feature>
<dbReference type="Pfam" id="PF00098">
    <property type="entry name" value="zf-CCHC"/>
    <property type="match status" value="1"/>
</dbReference>
<dbReference type="SMART" id="SM00343">
    <property type="entry name" value="ZnF_C2HC"/>
    <property type="match status" value="1"/>
</dbReference>
<dbReference type="AlphaFoldDB" id="A0A388KIY3"/>
<dbReference type="Gene3D" id="4.10.60.10">
    <property type="entry name" value="Zinc finger, CCHC-type"/>
    <property type="match status" value="1"/>
</dbReference>
<dbReference type="InterPro" id="IPR001878">
    <property type="entry name" value="Znf_CCHC"/>
</dbReference>
<feature type="region of interest" description="Disordered" evidence="2">
    <location>
        <begin position="145"/>
        <end position="188"/>
    </location>
</feature>